<comment type="caution">
    <text evidence="1">The sequence shown here is derived from an EMBL/GenBank/DDBJ whole genome shotgun (WGS) entry which is preliminary data.</text>
</comment>
<dbReference type="Proteomes" id="UP001217089">
    <property type="component" value="Unassembled WGS sequence"/>
</dbReference>
<proteinExistence type="predicted"/>
<sequence>MLMKKNTIFVLIHSLLAWNTAYNLRYSWILKKIYNLINSSASVFTSINFDPDLKAVTFINKCIYLYYTCKQKSFRNLNHYSFDRQNIHFLLKNHQNKVYNLIIKTAINYLIN</sequence>
<name>A0ABQ9FP30_TEGGR</name>
<keyword evidence="2" id="KW-1185">Reference proteome</keyword>
<accession>A0ABQ9FP30</accession>
<protein>
    <submittedName>
        <fullName evidence="1">Uncharacterized protein</fullName>
    </submittedName>
</protein>
<reference evidence="1 2" key="1">
    <citation type="submission" date="2022-12" db="EMBL/GenBank/DDBJ databases">
        <title>Chromosome-level genome of Tegillarca granosa.</title>
        <authorList>
            <person name="Kim J."/>
        </authorList>
    </citation>
    <scope>NUCLEOTIDE SEQUENCE [LARGE SCALE GENOMIC DNA]</scope>
    <source>
        <strain evidence="1">Teg-2019</strain>
        <tissue evidence="1">Adductor muscle</tissue>
    </source>
</reference>
<evidence type="ECO:0000313" key="2">
    <source>
        <dbReference type="Proteomes" id="UP001217089"/>
    </source>
</evidence>
<organism evidence="1 2">
    <name type="scientific">Tegillarca granosa</name>
    <name type="common">Malaysian cockle</name>
    <name type="synonym">Anadara granosa</name>
    <dbReference type="NCBI Taxonomy" id="220873"/>
    <lineage>
        <taxon>Eukaryota</taxon>
        <taxon>Metazoa</taxon>
        <taxon>Spiralia</taxon>
        <taxon>Lophotrochozoa</taxon>
        <taxon>Mollusca</taxon>
        <taxon>Bivalvia</taxon>
        <taxon>Autobranchia</taxon>
        <taxon>Pteriomorphia</taxon>
        <taxon>Arcoida</taxon>
        <taxon>Arcoidea</taxon>
        <taxon>Arcidae</taxon>
        <taxon>Tegillarca</taxon>
    </lineage>
</organism>
<evidence type="ECO:0000313" key="1">
    <source>
        <dbReference type="EMBL" id="KAJ8319010.1"/>
    </source>
</evidence>
<dbReference type="EMBL" id="JARBDR010000214">
    <property type="protein sequence ID" value="KAJ8319010.1"/>
    <property type="molecule type" value="Genomic_DNA"/>
</dbReference>
<gene>
    <name evidence="1" type="ORF">KUTeg_004101</name>
</gene>